<evidence type="ECO:0000313" key="2">
    <source>
        <dbReference type="Proteomes" id="UP001519460"/>
    </source>
</evidence>
<reference evidence="1 2" key="1">
    <citation type="journal article" date="2023" name="Sci. Data">
        <title>Genome assembly of the Korean intertidal mud-creeper Batillaria attramentaria.</title>
        <authorList>
            <person name="Patra A.K."/>
            <person name="Ho P.T."/>
            <person name="Jun S."/>
            <person name="Lee S.J."/>
            <person name="Kim Y."/>
            <person name="Won Y.J."/>
        </authorList>
    </citation>
    <scope>NUCLEOTIDE SEQUENCE [LARGE SCALE GENOMIC DNA]</scope>
    <source>
        <strain evidence="1">Wonlab-2016</strain>
    </source>
</reference>
<feature type="non-terminal residue" evidence="1">
    <location>
        <position position="1"/>
    </location>
</feature>
<dbReference type="EMBL" id="JACVVK020000162">
    <property type="protein sequence ID" value="KAK7487573.1"/>
    <property type="molecule type" value="Genomic_DNA"/>
</dbReference>
<protein>
    <submittedName>
        <fullName evidence="1">Uncharacterized protein</fullName>
    </submittedName>
</protein>
<dbReference type="AlphaFoldDB" id="A0ABD0KKC5"/>
<feature type="non-terminal residue" evidence="1">
    <location>
        <position position="56"/>
    </location>
</feature>
<name>A0ABD0KKC5_9CAEN</name>
<gene>
    <name evidence="1" type="ORF">BaRGS_00021123</name>
</gene>
<dbReference type="Proteomes" id="UP001519460">
    <property type="component" value="Unassembled WGS sequence"/>
</dbReference>
<accession>A0ABD0KKC5</accession>
<proteinExistence type="predicted"/>
<comment type="caution">
    <text evidence="1">The sequence shown here is derived from an EMBL/GenBank/DDBJ whole genome shotgun (WGS) entry which is preliminary data.</text>
</comment>
<organism evidence="1 2">
    <name type="scientific">Batillaria attramentaria</name>
    <dbReference type="NCBI Taxonomy" id="370345"/>
    <lineage>
        <taxon>Eukaryota</taxon>
        <taxon>Metazoa</taxon>
        <taxon>Spiralia</taxon>
        <taxon>Lophotrochozoa</taxon>
        <taxon>Mollusca</taxon>
        <taxon>Gastropoda</taxon>
        <taxon>Caenogastropoda</taxon>
        <taxon>Sorbeoconcha</taxon>
        <taxon>Cerithioidea</taxon>
        <taxon>Batillariidae</taxon>
        <taxon>Batillaria</taxon>
    </lineage>
</organism>
<sequence length="56" mass="6068">LRQPKKNALLTHRRVGVWIQGSGARPALFDYSSSTNVPARLRATATESAGVCQDNT</sequence>
<keyword evidence="2" id="KW-1185">Reference proteome</keyword>
<evidence type="ECO:0000313" key="1">
    <source>
        <dbReference type="EMBL" id="KAK7487573.1"/>
    </source>
</evidence>